<evidence type="ECO:0000313" key="4">
    <source>
        <dbReference type="Proteomes" id="UP001152888"/>
    </source>
</evidence>
<keyword evidence="4" id="KW-1185">Reference proteome</keyword>
<gene>
    <name evidence="3" type="ORF">ACAOBT_LOCUS33373</name>
</gene>
<evidence type="ECO:0000313" key="3">
    <source>
        <dbReference type="EMBL" id="CAH2013280.1"/>
    </source>
</evidence>
<protein>
    <recommendedName>
        <fullName evidence="2">DDE-1 domain-containing protein</fullName>
    </recommendedName>
</protein>
<comment type="caution">
    <text evidence="3">The sequence shown here is derived from an EMBL/GenBank/DDBJ whole genome shotgun (WGS) entry which is preliminary data.</text>
</comment>
<feature type="region of interest" description="Disordered" evidence="1">
    <location>
        <begin position="313"/>
        <end position="349"/>
    </location>
</feature>
<dbReference type="Pfam" id="PF03184">
    <property type="entry name" value="DDE_1"/>
    <property type="match status" value="1"/>
</dbReference>
<sequence>MDETGISTTSNKPPKVISVKGKKQVGMIANAERGQLPTIIGCCNAAEGRCKQDFLMEARQTQGISTPNGWTSGEVFLNWMHFFVEQVRLTSDKKVLLLLDNYESHKYCPALEYATKNNVVILSLAPHLTHEMQPMDVAVYGPLKTHFEREVNIFQKSHPGRIINQYDVARLLAPAFIKTAVAIIAVHVFERPGIWPINNHAFGDEHFAPAEVLSGRSQSQHDVNMYAADRPCTPMGSDTKKETHDNYAPNASPGPGCSKTYYSFSVLRPMPQPARPTTCKRKLQRYNILTSSTVKEEQKQKFEKGKKPVLKSLDDVSTNASQKTVKKKSIKSKTSAEKPKKTTKGNKKHKKIMKFVDVSCFFVWRRKQ</sequence>
<proteinExistence type="predicted"/>
<dbReference type="InterPro" id="IPR004875">
    <property type="entry name" value="DDE_SF_endonuclease_dom"/>
</dbReference>
<dbReference type="PANTHER" id="PTHR19303">
    <property type="entry name" value="TRANSPOSON"/>
    <property type="match status" value="1"/>
</dbReference>
<dbReference type="AlphaFoldDB" id="A0A9P0QA48"/>
<name>A0A9P0QA48_ACAOB</name>
<dbReference type="EMBL" id="CAKOFQ010008304">
    <property type="protein sequence ID" value="CAH2013280.1"/>
    <property type="molecule type" value="Genomic_DNA"/>
</dbReference>
<dbReference type="InterPro" id="IPR050863">
    <property type="entry name" value="CenT-Element_Derived"/>
</dbReference>
<feature type="domain" description="DDE-1" evidence="2">
    <location>
        <begin position="66"/>
        <end position="152"/>
    </location>
</feature>
<dbReference type="GO" id="GO:0005634">
    <property type="term" value="C:nucleus"/>
    <property type="evidence" value="ECO:0007669"/>
    <property type="project" value="TreeGrafter"/>
</dbReference>
<dbReference type="Proteomes" id="UP001152888">
    <property type="component" value="Unassembled WGS sequence"/>
</dbReference>
<dbReference type="OrthoDB" id="6258697at2759"/>
<organism evidence="3 4">
    <name type="scientific">Acanthoscelides obtectus</name>
    <name type="common">Bean weevil</name>
    <name type="synonym">Bruchus obtectus</name>
    <dbReference type="NCBI Taxonomy" id="200917"/>
    <lineage>
        <taxon>Eukaryota</taxon>
        <taxon>Metazoa</taxon>
        <taxon>Ecdysozoa</taxon>
        <taxon>Arthropoda</taxon>
        <taxon>Hexapoda</taxon>
        <taxon>Insecta</taxon>
        <taxon>Pterygota</taxon>
        <taxon>Neoptera</taxon>
        <taxon>Endopterygota</taxon>
        <taxon>Coleoptera</taxon>
        <taxon>Polyphaga</taxon>
        <taxon>Cucujiformia</taxon>
        <taxon>Chrysomeloidea</taxon>
        <taxon>Chrysomelidae</taxon>
        <taxon>Bruchinae</taxon>
        <taxon>Bruchini</taxon>
        <taxon>Acanthoscelides</taxon>
    </lineage>
</organism>
<evidence type="ECO:0000259" key="2">
    <source>
        <dbReference type="Pfam" id="PF03184"/>
    </source>
</evidence>
<reference evidence="3" key="1">
    <citation type="submission" date="2022-03" db="EMBL/GenBank/DDBJ databases">
        <authorList>
            <person name="Sayadi A."/>
        </authorList>
    </citation>
    <scope>NUCLEOTIDE SEQUENCE</scope>
</reference>
<dbReference type="GO" id="GO:0003677">
    <property type="term" value="F:DNA binding"/>
    <property type="evidence" value="ECO:0007669"/>
    <property type="project" value="TreeGrafter"/>
</dbReference>
<accession>A0A9P0QA48</accession>
<dbReference type="PANTHER" id="PTHR19303:SF71">
    <property type="entry name" value="ZINC FINGER PHD-TYPE DOMAIN-CONTAINING PROTEIN"/>
    <property type="match status" value="1"/>
</dbReference>
<evidence type="ECO:0000256" key="1">
    <source>
        <dbReference type="SAM" id="MobiDB-lite"/>
    </source>
</evidence>